<reference evidence="1" key="4">
    <citation type="submission" date="2019-03" db="UniProtKB">
        <authorList>
            <consortium name="EnsemblPlants"/>
        </authorList>
    </citation>
    <scope>IDENTIFICATION</scope>
</reference>
<organism evidence="1 2">
    <name type="scientific">Aegilops tauschii subsp. strangulata</name>
    <name type="common">Goatgrass</name>
    <dbReference type="NCBI Taxonomy" id="200361"/>
    <lineage>
        <taxon>Eukaryota</taxon>
        <taxon>Viridiplantae</taxon>
        <taxon>Streptophyta</taxon>
        <taxon>Embryophyta</taxon>
        <taxon>Tracheophyta</taxon>
        <taxon>Spermatophyta</taxon>
        <taxon>Magnoliopsida</taxon>
        <taxon>Liliopsida</taxon>
        <taxon>Poales</taxon>
        <taxon>Poaceae</taxon>
        <taxon>BOP clade</taxon>
        <taxon>Pooideae</taxon>
        <taxon>Triticodae</taxon>
        <taxon>Triticeae</taxon>
        <taxon>Triticinae</taxon>
        <taxon>Aegilops</taxon>
    </lineage>
</organism>
<keyword evidence="2" id="KW-1185">Reference proteome</keyword>
<dbReference type="EnsemblPlants" id="AET3Gv20127700.2">
    <property type="protein sequence ID" value="AET3Gv20127700.2"/>
    <property type="gene ID" value="AET3Gv20127700"/>
</dbReference>
<name>A0A453DWB2_AEGTS</name>
<dbReference type="Gramene" id="AET3Gv20127700.2">
    <property type="protein sequence ID" value="AET3Gv20127700.2"/>
    <property type="gene ID" value="AET3Gv20127700"/>
</dbReference>
<reference evidence="1" key="5">
    <citation type="journal article" date="2021" name="G3 (Bethesda)">
        <title>Aegilops tauschii genome assembly Aet v5.0 features greater sequence contiguity and improved annotation.</title>
        <authorList>
            <person name="Wang L."/>
            <person name="Zhu T."/>
            <person name="Rodriguez J.C."/>
            <person name="Deal K.R."/>
            <person name="Dubcovsky J."/>
            <person name="McGuire P.E."/>
            <person name="Lux T."/>
            <person name="Spannagl M."/>
            <person name="Mayer K.F.X."/>
            <person name="Baldrich P."/>
            <person name="Meyers B.C."/>
            <person name="Huo N."/>
            <person name="Gu Y.Q."/>
            <person name="Zhou H."/>
            <person name="Devos K.M."/>
            <person name="Bennetzen J.L."/>
            <person name="Unver T."/>
            <person name="Budak H."/>
            <person name="Gulick P.J."/>
            <person name="Galiba G."/>
            <person name="Kalapos B."/>
            <person name="Nelson D.R."/>
            <person name="Li P."/>
            <person name="You F.M."/>
            <person name="Luo M.C."/>
            <person name="Dvorak J."/>
        </authorList>
    </citation>
    <scope>NUCLEOTIDE SEQUENCE [LARGE SCALE GENOMIC DNA]</scope>
    <source>
        <strain evidence="1">cv. AL8/78</strain>
    </source>
</reference>
<protein>
    <submittedName>
        <fullName evidence="1">Uncharacterized protein</fullName>
    </submittedName>
</protein>
<evidence type="ECO:0000313" key="1">
    <source>
        <dbReference type="EnsemblPlants" id="AET3Gv20127700.2"/>
    </source>
</evidence>
<reference evidence="1" key="3">
    <citation type="journal article" date="2017" name="Nature">
        <title>Genome sequence of the progenitor of the wheat D genome Aegilops tauschii.</title>
        <authorList>
            <person name="Luo M.C."/>
            <person name="Gu Y.Q."/>
            <person name="Puiu D."/>
            <person name="Wang H."/>
            <person name="Twardziok S.O."/>
            <person name="Deal K.R."/>
            <person name="Huo N."/>
            <person name="Zhu T."/>
            <person name="Wang L."/>
            <person name="Wang Y."/>
            <person name="McGuire P.E."/>
            <person name="Liu S."/>
            <person name="Long H."/>
            <person name="Ramasamy R.K."/>
            <person name="Rodriguez J.C."/>
            <person name="Van S.L."/>
            <person name="Yuan L."/>
            <person name="Wang Z."/>
            <person name="Xia Z."/>
            <person name="Xiao L."/>
            <person name="Anderson O.D."/>
            <person name="Ouyang S."/>
            <person name="Liang Y."/>
            <person name="Zimin A.V."/>
            <person name="Pertea G."/>
            <person name="Qi P."/>
            <person name="Bennetzen J.L."/>
            <person name="Dai X."/>
            <person name="Dawson M.W."/>
            <person name="Muller H.G."/>
            <person name="Kugler K."/>
            <person name="Rivarola-Duarte L."/>
            <person name="Spannagl M."/>
            <person name="Mayer K.F.X."/>
            <person name="Lu F.H."/>
            <person name="Bevan M.W."/>
            <person name="Leroy P."/>
            <person name="Li P."/>
            <person name="You F.M."/>
            <person name="Sun Q."/>
            <person name="Liu Z."/>
            <person name="Lyons E."/>
            <person name="Wicker T."/>
            <person name="Salzberg S.L."/>
            <person name="Devos K.M."/>
            <person name="Dvorak J."/>
        </authorList>
    </citation>
    <scope>NUCLEOTIDE SEQUENCE [LARGE SCALE GENOMIC DNA]</scope>
    <source>
        <strain evidence="1">cv. AL8/78</strain>
    </source>
</reference>
<accession>A0A453DWB2</accession>
<dbReference type="Proteomes" id="UP000015105">
    <property type="component" value="Chromosome 3D"/>
</dbReference>
<sequence length="39" mass="4339">LRGFSETWCGWVKQILHNGTVSIKLNNCVGPYFQSAKGV</sequence>
<proteinExistence type="predicted"/>
<reference evidence="2" key="2">
    <citation type="journal article" date="2017" name="Nat. Plants">
        <title>The Aegilops tauschii genome reveals multiple impacts of transposons.</title>
        <authorList>
            <person name="Zhao G."/>
            <person name="Zou C."/>
            <person name="Li K."/>
            <person name="Wang K."/>
            <person name="Li T."/>
            <person name="Gao L."/>
            <person name="Zhang X."/>
            <person name="Wang H."/>
            <person name="Yang Z."/>
            <person name="Liu X."/>
            <person name="Jiang W."/>
            <person name="Mao L."/>
            <person name="Kong X."/>
            <person name="Jiao Y."/>
            <person name="Jia J."/>
        </authorList>
    </citation>
    <scope>NUCLEOTIDE SEQUENCE [LARGE SCALE GENOMIC DNA]</scope>
    <source>
        <strain evidence="2">cv. AL8/78</strain>
    </source>
</reference>
<dbReference type="AlphaFoldDB" id="A0A453DWB2"/>
<evidence type="ECO:0000313" key="2">
    <source>
        <dbReference type="Proteomes" id="UP000015105"/>
    </source>
</evidence>
<reference evidence="2" key="1">
    <citation type="journal article" date="2014" name="Science">
        <title>Ancient hybridizations among the ancestral genomes of bread wheat.</title>
        <authorList>
            <consortium name="International Wheat Genome Sequencing Consortium,"/>
            <person name="Marcussen T."/>
            <person name="Sandve S.R."/>
            <person name="Heier L."/>
            <person name="Spannagl M."/>
            <person name="Pfeifer M."/>
            <person name="Jakobsen K.S."/>
            <person name="Wulff B.B."/>
            <person name="Steuernagel B."/>
            <person name="Mayer K.F."/>
            <person name="Olsen O.A."/>
        </authorList>
    </citation>
    <scope>NUCLEOTIDE SEQUENCE [LARGE SCALE GENOMIC DNA]</scope>
    <source>
        <strain evidence="2">cv. AL8/78</strain>
    </source>
</reference>